<dbReference type="Gene3D" id="2.60.40.1120">
    <property type="entry name" value="Carboxypeptidase-like, regulatory domain"/>
    <property type="match status" value="1"/>
</dbReference>
<proteinExistence type="predicted"/>
<name>A0A1G2JEC2_9BACT</name>
<evidence type="ECO:0008006" key="3">
    <source>
        <dbReference type="Google" id="ProtNLM"/>
    </source>
</evidence>
<protein>
    <recommendedName>
        <fullName evidence="3">Carboxypeptidase regulatory-like domain-containing protein</fullName>
    </recommendedName>
</protein>
<dbReference type="EMBL" id="MHPP01000002">
    <property type="protein sequence ID" value="OGZ85475.1"/>
    <property type="molecule type" value="Genomic_DNA"/>
</dbReference>
<accession>A0A1G2JEC2</accession>
<gene>
    <name evidence="1" type="ORF">A2401_03160</name>
</gene>
<dbReference type="AlphaFoldDB" id="A0A1G2JEC2"/>
<evidence type="ECO:0000313" key="1">
    <source>
        <dbReference type="EMBL" id="OGZ85475.1"/>
    </source>
</evidence>
<organism evidence="1 2">
    <name type="scientific">Candidatus Staskawiczbacteria bacterium RIFOXYC1_FULL_38_18</name>
    <dbReference type="NCBI Taxonomy" id="1802229"/>
    <lineage>
        <taxon>Bacteria</taxon>
        <taxon>Candidatus Staskawicziibacteriota</taxon>
    </lineage>
</organism>
<evidence type="ECO:0000313" key="2">
    <source>
        <dbReference type="Proteomes" id="UP000177751"/>
    </source>
</evidence>
<dbReference type="Proteomes" id="UP000177751">
    <property type="component" value="Unassembled WGS sequence"/>
</dbReference>
<comment type="caution">
    <text evidence="1">The sequence shown here is derived from an EMBL/GenBank/DDBJ whole genome shotgun (WGS) entry which is preliminary data.</text>
</comment>
<sequence length="557" mass="59988">MKGIVSYRERTAVSALANQYIEIARNLPYSKIGTQSGNPHGELPDISNPVESELNGISYQVYYVINYIDDPADGTIVAGTDFAPNDYKQIKLYVKNSATGSASSFFTSISPKGLENLDSGGAVSISIFDAVGQPVPEAVIQIKNNSINPAINLTRLSDSSGNWIEVGLPDSVNGYSITVAKNGYSSDMTHPITPQNLNPIKPDATVSDGQVTQVSFSIDKLSDLTFIVLNQSCQPVPNVDLRARGSKLIGTPSVFKFDNEYVSSSNGRIVLDNIEWDNYSPIANDSEYMIYGSSPIQQVSLSPDTSQDFTLIVGAKTENSLLVIVKDASTGNPIEGATIELQKNSGPVSVKFTGGSALSQQDWSGGSGQADYFDTTRYFEDDGNISNNGVPLGLRLSMAGQYYVPSGSLVSSTFDTGTDETSYTILTWQPASQNPNASIKFQLAANNDNETWNYTGPDGTSNSFYDVSGTTINSLNGNRYFRYKAYLSTQDSLSTPVLTNVNINYVSGCRSPGQSFFAGLEGGEGYKISISMPDYQGQIVENATINGYQVLQIPLSR</sequence>
<reference evidence="1 2" key="1">
    <citation type="journal article" date="2016" name="Nat. Commun.">
        <title>Thousands of microbial genomes shed light on interconnected biogeochemical processes in an aquifer system.</title>
        <authorList>
            <person name="Anantharaman K."/>
            <person name="Brown C.T."/>
            <person name="Hug L.A."/>
            <person name="Sharon I."/>
            <person name="Castelle C.J."/>
            <person name="Probst A.J."/>
            <person name="Thomas B.C."/>
            <person name="Singh A."/>
            <person name="Wilkins M.J."/>
            <person name="Karaoz U."/>
            <person name="Brodie E.L."/>
            <person name="Williams K.H."/>
            <person name="Hubbard S.S."/>
            <person name="Banfield J.F."/>
        </authorList>
    </citation>
    <scope>NUCLEOTIDE SEQUENCE [LARGE SCALE GENOMIC DNA]</scope>
</reference>
<dbReference type="STRING" id="1802229.A2401_03160"/>